<evidence type="ECO:0000256" key="1">
    <source>
        <dbReference type="SAM" id="MobiDB-lite"/>
    </source>
</evidence>
<name>A0A0C3BJY8_SERVB</name>
<evidence type="ECO:0000256" key="2">
    <source>
        <dbReference type="SAM" id="Phobius"/>
    </source>
</evidence>
<reference evidence="4" key="2">
    <citation type="submission" date="2015-01" db="EMBL/GenBank/DDBJ databases">
        <title>Evolutionary Origins and Diversification of the Mycorrhizal Mutualists.</title>
        <authorList>
            <consortium name="DOE Joint Genome Institute"/>
            <consortium name="Mycorrhizal Genomics Consortium"/>
            <person name="Kohler A."/>
            <person name="Kuo A."/>
            <person name="Nagy L.G."/>
            <person name="Floudas D."/>
            <person name="Copeland A."/>
            <person name="Barry K.W."/>
            <person name="Cichocki N."/>
            <person name="Veneault-Fourrey C."/>
            <person name="LaButti K."/>
            <person name="Lindquist E.A."/>
            <person name="Lipzen A."/>
            <person name="Lundell T."/>
            <person name="Morin E."/>
            <person name="Murat C."/>
            <person name="Riley R."/>
            <person name="Ohm R."/>
            <person name="Sun H."/>
            <person name="Tunlid A."/>
            <person name="Henrissat B."/>
            <person name="Grigoriev I.V."/>
            <person name="Hibbett D.S."/>
            <person name="Martin F."/>
        </authorList>
    </citation>
    <scope>NUCLEOTIDE SEQUENCE [LARGE SCALE GENOMIC DNA]</scope>
    <source>
        <strain evidence="4">MAFF 305830</strain>
    </source>
</reference>
<evidence type="ECO:0000313" key="3">
    <source>
        <dbReference type="EMBL" id="KIM32404.1"/>
    </source>
</evidence>
<dbReference type="HOGENOM" id="CLU_767612_0_0_1"/>
<dbReference type="Proteomes" id="UP000054097">
    <property type="component" value="Unassembled WGS sequence"/>
</dbReference>
<keyword evidence="2" id="KW-0812">Transmembrane</keyword>
<keyword evidence="2" id="KW-0472">Membrane</keyword>
<feature type="compositionally biased region" description="Polar residues" evidence="1">
    <location>
        <begin position="208"/>
        <end position="219"/>
    </location>
</feature>
<evidence type="ECO:0000313" key="4">
    <source>
        <dbReference type="Proteomes" id="UP000054097"/>
    </source>
</evidence>
<reference evidence="3 4" key="1">
    <citation type="submission" date="2014-04" db="EMBL/GenBank/DDBJ databases">
        <authorList>
            <consortium name="DOE Joint Genome Institute"/>
            <person name="Kuo A."/>
            <person name="Zuccaro A."/>
            <person name="Kohler A."/>
            <person name="Nagy L.G."/>
            <person name="Floudas D."/>
            <person name="Copeland A."/>
            <person name="Barry K.W."/>
            <person name="Cichocki N."/>
            <person name="Veneault-Fourrey C."/>
            <person name="LaButti K."/>
            <person name="Lindquist E.A."/>
            <person name="Lipzen A."/>
            <person name="Lundell T."/>
            <person name="Morin E."/>
            <person name="Murat C."/>
            <person name="Sun H."/>
            <person name="Tunlid A."/>
            <person name="Henrissat B."/>
            <person name="Grigoriev I.V."/>
            <person name="Hibbett D.S."/>
            <person name="Martin F."/>
            <person name="Nordberg H.P."/>
            <person name="Cantor M.N."/>
            <person name="Hua S.X."/>
        </authorList>
    </citation>
    <scope>NUCLEOTIDE SEQUENCE [LARGE SCALE GENOMIC DNA]</scope>
    <source>
        <strain evidence="3 4">MAFF 305830</strain>
    </source>
</reference>
<proteinExistence type="predicted"/>
<accession>A0A0C3BJY8</accession>
<sequence>MLFRRNSSSSDDLGLILGVAVPLCAILIVLGLILVRRKLQSTKRIRPKKPAPLPLYKGALDVPGVPESARSYTPTFTFPQSKEHSPIDLKDPFRSPSPTSTLAHIADLPTLPSQAVVLTARRAHAAPPPRKVNVSKSIASITLEDFGSSPTSKAPVDQKDGWGLSYYEEDHPPFSRPPSYQLSPTRTRSHSPLPIPVRSASVRLPRTLSRQPSTPTLSRRLSTPLDITISTEVRVHIDSMYVESHAEDLHKDSNLKPMDHEHAPRITSIVPQIPSMHIPSLYLGTSFDTFGDTLIALDKLEGNRKSQPVTLGSTIEDTQMLLMVPNSPSTSIGVVPDISGDLKPVEKAAFKDTRKPPVGWI</sequence>
<dbReference type="AlphaFoldDB" id="A0A0C3BJY8"/>
<dbReference type="EMBL" id="KN824280">
    <property type="protein sequence ID" value="KIM32404.1"/>
    <property type="molecule type" value="Genomic_DNA"/>
</dbReference>
<protein>
    <submittedName>
        <fullName evidence="3">Uncharacterized protein</fullName>
    </submittedName>
</protein>
<organism evidence="3 4">
    <name type="scientific">Serendipita vermifera MAFF 305830</name>
    <dbReference type="NCBI Taxonomy" id="933852"/>
    <lineage>
        <taxon>Eukaryota</taxon>
        <taxon>Fungi</taxon>
        <taxon>Dikarya</taxon>
        <taxon>Basidiomycota</taxon>
        <taxon>Agaricomycotina</taxon>
        <taxon>Agaricomycetes</taxon>
        <taxon>Sebacinales</taxon>
        <taxon>Serendipitaceae</taxon>
        <taxon>Serendipita</taxon>
    </lineage>
</organism>
<feature type="transmembrane region" description="Helical" evidence="2">
    <location>
        <begin position="13"/>
        <end position="35"/>
    </location>
</feature>
<keyword evidence="2" id="KW-1133">Transmembrane helix</keyword>
<feature type="region of interest" description="Disordered" evidence="1">
    <location>
        <begin position="145"/>
        <end position="219"/>
    </location>
</feature>
<gene>
    <name evidence="3" type="ORF">M408DRAFT_20704</name>
</gene>
<keyword evidence="4" id="KW-1185">Reference proteome</keyword>